<name>A0A380WD67_AFIFE</name>
<reference evidence="1 2" key="1">
    <citation type="submission" date="2018-06" db="EMBL/GenBank/DDBJ databases">
        <authorList>
            <consortium name="Pathogen Informatics"/>
            <person name="Doyle S."/>
        </authorList>
    </citation>
    <scope>NUCLEOTIDE SEQUENCE [LARGE SCALE GENOMIC DNA]</scope>
    <source>
        <strain evidence="1 2">NCTC12722</strain>
    </source>
</reference>
<dbReference type="RefSeq" id="WP_002716879.1">
    <property type="nucleotide sequence ID" value="NZ_UFSI01000001.1"/>
</dbReference>
<proteinExistence type="predicted"/>
<accession>A0A380WD67</accession>
<gene>
    <name evidence="1" type="ORF">NCTC12722_03276</name>
</gene>
<organism evidence="1 2">
    <name type="scientific">Afipia felis</name>
    <name type="common">Cat scratch disease bacillus</name>
    <dbReference type="NCBI Taxonomy" id="1035"/>
    <lineage>
        <taxon>Bacteria</taxon>
        <taxon>Pseudomonadati</taxon>
        <taxon>Pseudomonadota</taxon>
        <taxon>Alphaproteobacteria</taxon>
        <taxon>Hyphomicrobiales</taxon>
        <taxon>Nitrobacteraceae</taxon>
        <taxon>Afipia</taxon>
    </lineage>
</organism>
<protein>
    <submittedName>
        <fullName evidence="1">Uncharacterized protein</fullName>
    </submittedName>
</protein>
<dbReference type="EMBL" id="UIGB01000001">
    <property type="protein sequence ID" value="SUU86055.1"/>
    <property type="molecule type" value="Genomic_DNA"/>
</dbReference>
<dbReference type="AlphaFoldDB" id="A0A380WD67"/>
<sequence length="65" mass="7676">MSERIDWQDKADYWKKRSAMHLRRYYEVAAALGLNQERDRVPHPTILARARACRAAYDVVTKEVV</sequence>
<evidence type="ECO:0000313" key="1">
    <source>
        <dbReference type="EMBL" id="SUU86055.1"/>
    </source>
</evidence>
<evidence type="ECO:0000313" key="2">
    <source>
        <dbReference type="Proteomes" id="UP000254343"/>
    </source>
</evidence>
<dbReference type="Proteomes" id="UP000254343">
    <property type="component" value="Unassembled WGS sequence"/>
</dbReference>